<keyword evidence="1" id="KW-0646">Protease inhibitor</keyword>
<dbReference type="SUPFAM" id="SSF54403">
    <property type="entry name" value="Cystatin/monellin"/>
    <property type="match status" value="1"/>
</dbReference>
<evidence type="ECO:0000313" key="5">
    <source>
        <dbReference type="EnsemblPlants" id="Kaladp0080s0093.1.v1.1.CDS.1"/>
    </source>
</evidence>
<dbReference type="InterPro" id="IPR000010">
    <property type="entry name" value="Cystatin_dom"/>
</dbReference>
<reference evidence="5" key="1">
    <citation type="submission" date="2021-01" db="UniProtKB">
        <authorList>
            <consortium name="EnsemblPlants"/>
        </authorList>
    </citation>
    <scope>IDENTIFICATION</scope>
</reference>
<dbReference type="EnsemblPlants" id="Kaladp0080s0093.1.v1.1">
    <property type="protein sequence ID" value="Kaladp0080s0093.1.v1.1.CDS.1"/>
    <property type="gene ID" value="Kaladp0080s0093.v1.1"/>
</dbReference>
<feature type="signal peptide" evidence="3">
    <location>
        <begin position="1"/>
        <end position="22"/>
    </location>
</feature>
<dbReference type="InterPro" id="IPR046350">
    <property type="entry name" value="Cystatin_sf"/>
</dbReference>
<accession>A0A7N0UR42</accession>
<evidence type="ECO:0000256" key="2">
    <source>
        <dbReference type="ARBA" id="ARBA00022704"/>
    </source>
</evidence>
<name>A0A7N0UR42_KALFE</name>
<organism evidence="5 6">
    <name type="scientific">Kalanchoe fedtschenkoi</name>
    <name type="common">Lavender scallops</name>
    <name type="synonym">South American air plant</name>
    <dbReference type="NCBI Taxonomy" id="63787"/>
    <lineage>
        <taxon>Eukaryota</taxon>
        <taxon>Viridiplantae</taxon>
        <taxon>Streptophyta</taxon>
        <taxon>Embryophyta</taxon>
        <taxon>Tracheophyta</taxon>
        <taxon>Spermatophyta</taxon>
        <taxon>Magnoliopsida</taxon>
        <taxon>eudicotyledons</taxon>
        <taxon>Gunneridae</taxon>
        <taxon>Pentapetalae</taxon>
        <taxon>Saxifragales</taxon>
        <taxon>Crassulaceae</taxon>
        <taxon>Kalanchoe</taxon>
    </lineage>
</organism>
<dbReference type="Gramene" id="Kaladp0080s0093.1.v1.1">
    <property type="protein sequence ID" value="Kaladp0080s0093.1.v1.1.CDS.1"/>
    <property type="gene ID" value="Kaladp0080s0093.v1.1"/>
</dbReference>
<proteinExistence type="predicted"/>
<feature type="chain" id="PRO_5029828388" description="Cystatin domain-containing protein" evidence="3">
    <location>
        <begin position="23"/>
        <end position="132"/>
    </location>
</feature>
<evidence type="ECO:0000259" key="4">
    <source>
        <dbReference type="Pfam" id="PF16845"/>
    </source>
</evidence>
<keyword evidence="3" id="KW-0732">Signal</keyword>
<dbReference type="PANTHER" id="PTHR47364:SF2">
    <property type="entry name" value="CYSTEINE PROTEINASE INHIBITOR 5"/>
    <property type="match status" value="1"/>
</dbReference>
<protein>
    <recommendedName>
        <fullName evidence="4">Cystatin domain-containing protein</fullName>
    </recommendedName>
</protein>
<feature type="domain" description="Cystatin" evidence="4">
    <location>
        <begin position="42"/>
        <end position="124"/>
    </location>
</feature>
<dbReference type="OMA" id="SNARNIW"/>
<evidence type="ECO:0000313" key="6">
    <source>
        <dbReference type="Proteomes" id="UP000594263"/>
    </source>
</evidence>
<dbReference type="Proteomes" id="UP000594263">
    <property type="component" value="Unplaced"/>
</dbReference>
<dbReference type="AlphaFoldDB" id="A0A7N0UR42"/>
<dbReference type="Gene3D" id="3.10.450.10">
    <property type="match status" value="1"/>
</dbReference>
<evidence type="ECO:0000256" key="1">
    <source>
        <dbReference type="ARBA" id="ARBA00022690"/>
    </source>
</evidence>
<evidence type="ECO:0000256" key="3">
    <source>
        <dbReference type="SAM" id="SignalP"/>
    </source>
</evidence>
<dbReference type="Pfam" id="PF16845">
    <property type="entry name" value="SQAPI"/>
    <property type="match status" value="1"/>
</dbReference>
<keyword evidence="2" id="KW-0789">Thiol protease inhibitor</keyword>
<dbReference type="GO" id="GO:0004869">
    <property type="term" value="F:cysteine-type endopeptidase inhibitor activity"/>
    <property type="evidence" value="ECO:0007669"/>
    <property type="project" value="UniProtKB-KW"/>
</dbReference>
<dbReference type="PANTHER" id="PTHR47364">
    <property type="entry name" value="CYSTEINE PROTEINASE INHIBITOR 5"/>
    <property type="match status" value="1"/>
</dbReference>
<sequence>MNFKAQLIFSVCLLANAAYALSYIQDESLIDLNNNANRWVRITNLEDPHVITIAKFAVKTHRREAGIYLKFSSVVTGYRQVGEGMKYRLIIRAENVAAETMTNYETLVHEQDAKNHKNLIYFRRALANDIEE</sequence>
<keyword evidence="6" id="KW-1185">Reference proteome</keyword>